<sequence>MEWYTIILLFFVLLIFFVLIGVPIAFAFITVNIILSTIFIGFSSGAMNLVNSAFSSMTSFSITPIPLFILMGEVLFHSGLVLKMLDVISKLLGKLPSRLSILANITGTMFAALSGSAVANAAMLGSALTPEMLRRGYHIKMIIGPILAAGSLAIIIPPSTVTILLGSVGQISVGDLLIAGILPGLMITVMFLIYYIFLGVKNPSLAPRYEIDNSTWKERIRLLIQYVLPAVLLIGTVLGLIFFGIATPTESAAIGALGSIILPMFYGRFNKKMIQNSVLGTLKISSMILLILAASAGFSQLLAFSGATRGLISVVLALDIPSIVTIIFMLLVILLLGTFIEPMSIVMITIPLFVPVVAVLGYDLVWFGIIALICLSIGNVTPPFGMLLFTIKGVIPSSVTLKEVYKSVINVVVIQMIAVIILILFPEIVTWLPSLRAN</sequence>
<reference evidence="9 10" key="1">
    <citation type="submission" date="2017-10" db="EMBL/GenBank/DDBJ databases">
        <title>Bacillus sp. nov., a halophilic bacterium isolated from a Keqin Lake.</title>
        <authorList>
            <person name="Wang H."/>
        </authorList>
    </citation>
    <scope>NUCLEOTIDE SEQUENCE [LARGE SCALE GENOMIC DNA]</scope>
    <source>
        <strain evidence="9 10">KQ-12</strain>
    </source>
</reference>
<protein>
    <submittedName>
        <fullName evidence="9">C4-dicarboxylate ABC transporter permease</fullName>
    </submittedName>
</protein>
<feature type="transmembrane region" description="Helical" evidence="7">
    <location>
        <begin position="6"/>
        <end position="39"/>
    </location>
</feature>
<evidence type="ECO:0000313" key="9">
    <source>
        <dbReference type="EMBL" id="PYZ93343.1"/>
    </source>
</evidence>
<feature type="transmembrane region" description="Helical" evidence="7">
    <location>
        <begin position="176"/>
        <end position="198"/>
    </location>
</feature>
<dbReference type="PANTHER" id="PTHR33362">
    <property type="entry name" value="SIALIC ACID TRAP TRANSPORTER PERMEASE PROTEIN SIAT-RELATED"/>
    <property type="match status" value="1"/>
</dbReference>
<dbReference type="Proteomes" id="UP000248214">
    <property type="component" value="Unassembled WGS sequence"/>
</dbReference>
<evidence type="ECO:0000256" key="4">
    <source>
        <dbReference type="ARBA" id="ARBA00022692"/>
    </source>
</evidence>
<feature type="transmembrane region" description="Helical" evidence="7">
    <location>
        <begin position="368"/>
        <end position="395"/>
    </location>
</feature>
<feature type="transmembrane region" description="Helical" evidence="7">
    <location>
        <begin position="281"/>
        <end position="304"/>
    </location>
</feature>
<evidence type="ECO:0000313" key="10">
    <source>
        <dbReference type="Proteomes" id="UP000248214"/>
    </source>
</evidence>
<keyword evidence="4 7" id="KW-0812">Transmembrane</keyword>
<organism evidence="9 10">
    <name type="scientific">Salipaludibacillus keqinensis</name>
    <dbReference type="NCBI Taxonomy" id="2045207"/>
    <lineage>
        <taxon>Bacteria</taxon>
        <taxon>Bacillati</taxon>
        <taxon>Bacillota</taxon>
        <taxon>Bacilli</taxon>
        <taxon>Bacillales</taxon>
        <taxon>Bacillaceae</taxon>
    </lineage>
</organism>
<evidence type="ECO:0000259" key="8">
    <source>
        <dbReference type="Pfam" id="PF06808"/>
    </source>
</evidence>
<comment type="subcellular location">
    <subcellularLocation>
        <location evidence="1">Cell inner membrane</location>
        <topology evidence="1">Multi-pass membrane protein</topology>
    </subcellularLocation>
</comment>
<keyword evidence="2" id="KW-1003">Cell membrane</keyword>
<dbReference type="EMBL" id="PDOD01000002">
    <property type="protein sequence ID" value="PYZ93343.1"/>
    <property type="molecule type" value="Genomic_DNA"/>
</dbReference>
<dbReference type="GO" id="GO:0005886">
    <property type="term" value="C:plasma membrane"/>
    <property type="evidence" value="ECO:0007669"/>
    <property type="project" value="UniProtKB-SubCell"/>
</dbReference>
<dbReference type="PANTHER" id="PTHR33362:SF5">
    <property type="entry name" value="C4-DICARBOXYLATE TRAP TRANSPORTER LARGE PERMEASE PROTEIN DCTM"/>
    <property type="match status" value="1"/>
</dbReference>
<dbReference type="NCBIfam" id="TIGR00786">
    <property type="entry name" value="dctM"/>
    <property type="match status" value="1"/>
</dbReference>
<gene>
    <name evidence="9" type="ORF">CR194_09120</name>
</gene>
<evidence type="ECO:0000256" key="3">
    <source>
        <dbReference type="ARBA" id="ARBA00022519"/>
    </source>
</evidence>
<evidence type="ECO:0000256" key="7">
    <source>
        <dbReference type="SAM" id="Phobius"/>
    </source>
</evidence>
<dbReference type="RefSeq" id="WP_110609374.1">
    <property type="nucleotide sequence ID" value="NZ_PDOD01000002.1"/>
</dbReference>
<keyword evidence="3" id="KW-0997">Cell inner membrane</keyword>
<feature type="transmembrane region" description="Helical" evidence="7">
    <location>
        <begin position="137"/>
        <end position="156"/>
    </location>
</feature>
<feature type="transmembrane region" description="Helical" evidence="7">
    <location>
        <begin position="252"/>
        <end position="269"/>
    </location>
</feature>
<dbReference type="GO" id="GO:0022857">
    <property type="term" value="F:transmembrane transporter activity"/>
    <property type="evidence" value="ECO:0007669"/>
    <property type="project" value="TreeGrafter"/>
</dbReference>
<evidence type="ECO:0000256" key="6">
    <source>
        <dbReference type="ARBA" id="ARBA00023136"/>
    </source>
</evidence>
<evidence type="ECO:0000256" key="1">
    <source>
        <dbReference type="ARBA" id="ARBA00004429"/>
    </source>
</evidence>
<proteinExistence type="predicted"/>
<feature type="transmembrane region" description="Helical" evidence="7">
    <location>
        <begin position="343"/>
        <end position="362"/>
    </location>
</feature>
<keyword evidence="5 7" id="KW-1133">Transmembrane helix</keyword>
<evidence type="ECO:0000256" key="5">
    <source>
        <dbReference type="ARBA" id="ARBA00022989"/>
    </source>
</evidence>
<keyword evidence="10" id="KW-1185">Reference proteome</keyword>
<dbReference type="Pfam" id="PF06808">
    <property type="entry name" value="DctM"/>
    <property type="match status" value="1"/>
</dbReference>
<feature type="transmembrane region" description="Helical" evidence="7">
    <location>
        <begin position="310"/>
        <end position="336"/>
    </location>
</feature>
<feature type="transmembrane region" description="Helical" evidence="7">
    <location>
        <begin position="226"/>
        <end position="246"/>
    </location>
</feature>
<dbReference type="InterPro" id="IPR010656">
    <property type="entry name" value="DctM"/>
</dbReference>
<dbReference type="OrthoDB" id="9785600at2"/>
<dbReference type="InterPro" id="IPR004681">
    <property type="entry name" value="TRAP_DctM"/>
</dbReference>
<feature type="transmembrane region" description="Helical" evidence="7">
    <location>
        <begin position="407"/>
        <end position="425"/>
    </location>
</feature>
<comment type="caution">
    <text evidence="9">The sequence shown here is derived from an EMBL/GenBank/DDBJ whole genome shotgun (WGS) entry which is preliminary data.</text>
</comment>
<accession>A0A323TLA8</accession>
<feature type="transmembrane region" description="Helical" evidence="7">
    <location>
        <begin position="101"/>
        <end position="125"/>
    </location>
</feature>
<dbReference type="PIRSF" id="PIRSF006066">
    <property type="entry name" value="HI0050"/>
    <property type="match status" value="1"/>
</dbReference>
<keyword evidence="6 7" id="KW-0472">Membrane</keyword>
<dbReference type="AlphaFoldDB" id="A0A323TLA8"/>
<name>A0A323TLA8_9BACI</name>
<feature type="transmembrane region" description="Helical" evidence="7">
    <location>
        <begin position="60"/>
        <end position="81"/>
    </location>
</feature>
<feature type="domain" description="TRAP C4-dicarboxylate transport system permease DctM subunit" evidence="8">
    <location>
        <begin position="11"/>
        <end position="428"/>
    </location>
</feature>
<evidence type="ECO:0000256" key="2">
    <source>
        <dbReference type="ARBA" id="ARBA00022475"/>
    </source>
</evidence>